<dbReference type="EMBL" id="JABMIG020000031">
    <property type="protein sequence ID" value="KAL3800638.1"/>
    <property type="molecule type" value="Genomic_DNA"/>
</dbReference>
<dbReference type="InterPro" id="IPR011032">
    <property type="entry name" value="GroES-like_sf"/>
</dbReference>
<dbReference type="GO" id="GO:0005739">
    <property type="term" value="C:mitochondrion"/>
    <property type="evidence" value="ECO:0007669"/>
    <property type="project" value="UniProtKB-ARBA"/>
</dbReference>
<evidence type="ECO:0000256" key="3">
    <source>
        <dbReference type="RuleBase" id="RU003479"/>
    </source>
</evidence>
<dbReference type="Proteomes" id="UP001516023">
    <property type="component" value="Unassembled WGS sequence"/>
</dbReference>
<name>A0ABD3QKX4_9STRA</name>
<comment type="caution">
    <text evidence="4">The sequence shown here is derived from an EMBL/GenBank/DDBJ whole genome shotgun (WGS) entry which is preliminary data.</text>
</comment>
<evidence type="ECO:0000256" key="2">
    <source>
        <dbReference type="ARBA" id="ARBA00023186"/>
    </source>
</evidence>
<dbReference type="PANTHER" id="PTHR10772:SF0">
    <property type="entry name" value="10 KDA HEAT SHOCK PROTEIN, MITOCHONDRIAL"/>
    <property type="match status" value="1"/>
</dbReference>
<dbReference type="PANTHER" id="PTHR10772">
    <property type="entry name" value="10 KDA HEAT SHOCK PROTEIN"/>
    <property type="match status" value="1"/>
</dbReference>
<dbReference type="PROSITE" id="PS00681">
    <property type="entry name" value="CHAPERONINS_CPN10"/>
    <property type="match status" value="1"/>
</dbReference>
<dbReference type="InterPro" id="IPR018369">
    <property type="entry name" value="Chaprnonin_Cpn10_CS"/>
</dbReference>
<accession>A0ABD3QKX4</accession>
<dbReference type="SMART" id="SM00883">
    <property type="entry name" value="Cpn10"/>
    <property type="match status" value="1"/>
</dbReference>
<gene>
    <name evidence="4" type="ORF">HJC23_006100</name>
</gene>
<organism evidence="4 5">
    <name type="scientific">Cyclotella cryptica</name>
    <dbReference type="NCBI Taxonomy" id="29204"/>
    <lineage>
        <taxon>Eukaryota</taxon>
        <taxon>Sar</taxon>
        <taxon>Stramenopiles</taxon>
        <taxon>Ochrophyta</taxon>
        <taxon>Bacillariophyta</taxon>
        <taxon>Coscinodiscophyceae</taxon>
        <taxon>Thalassiosirophycidae</taxon>
        <taxon>Stephanodiscales</taxon>
        <taxon>Stephanodiscaceae</taxon>
        <taxon>Cyclotella</taxon>
    </lineage>
</organism>
<evidence type="ECO:0000313" key="4">
    <source>
        <dbReference type="EMBL" id="KAL3800638.1"/>
    </source>
</evidence>
<dbReference type="FunFam" id="2.30.33.40:FF:000002">
    <property type="entry name" value="10 kDa chaperonin, mitochondrial"/>
    <property type="match status" value="1"/>
</dbReference>
<dbReference type="Gene3D" id="2.30.33.40">
    <property type="entry name" value="GroES chaperonin"/>
    <property type="match status" value="1"/>
</dbReference>
<dbReference type="InterPro" id="IPR020818">
    <property type="entry name" value="Chaperonin_GroES"/>
</dbReference>
<comment type="similarity">
    <text evidence="1 3">Belongs to the GroES chaperonin family.</text>
</comment>
<protein>
    <recommendedName>
        <fullName evidence="6">Chaperonin 10</fullName>
    </recommendedName>
</protein>
<evidence type="ECO:0000256" key="1">
    <source>
        <dbReference type="ARBA" id="ARBA00006975"/>
    </source>
</evidence>
<reference evidence="4 5" key="1">
    <citation type="journal article" date="2020" name="G3 (Bethesda)">
        <title>Improved Reference Genome for Cyclotella cryptica CCMP332, a Model for Cell Wall Morphogenesis, Salinity Adaptation, and Lipid Production in Diatoms (Bacillariophyta).</title>
        <authorList>
            <person name="Roberts W.R."/>
            <person name="Downey K.M."/>
            <person name="Ruck E.C."/>
            <person name="Traller J.C."/>
            <person name="Alverson A.J."/>
        </authorList>
    </citation>
    <scope>NUCLEOTIDE SEQUENCE [LARGE SCALE GENOMIC DNA]</scope>
    <source>
        <strain evidence="4 5">CCMP332</strain>
    </source>
</reference>
<sequence>MFARATRPLCRSLAPLGDRILIRRAEKEVKTASGILLPTDKVKDANEGTVVAVGPGMRDVNGTLHAPTVKAGDIVLLPKYGGTEIEIGEEKLMLFREEDILGKFD</sequence>
<keyword evidence="2 3" id="KW-0143">Chaperone</keyword>
<dbReference type="HAMAP" id="MF_00580">
    <property type="entry name" value="CH10"/>
    <property type="match status" value="1"/>
</dbReference>
<dbReference type="PRINTS" id="PR00297">
    <property type="entry name" value="CHAPERONIN10"/>
</dbReference>
<proteinExistence type="inferred from homology"/>
<dbReference type="SUPFAM" id="SSF50129">
    <property type="entry name" value="GroES-like"/>
    <property type="match status" value="1"/>
</dbReference>
<evidence type="ECO:0000313" key="5">
    <source>
        <dbReference type="Proteomes" id="UP001516023"/>
    </source>
</evidence>
<evidence type="ECO:0008006" key="6">
    <source>
        <dbReference type="Google" id="ProtNLM"/>
    </source>
</evidence>
<dbReference type="CDD" id="cd00320">
    <property type="entry name" value="cpn10"/>
    <property type="match status" value="1"/>
</dbReference>
<dbReference type="AlphaFoldDB" id="A0ABD3QKX4"/>
<dbReference type="InterPro" id="IPR037124">
    <property type="entry name" value="Chaperonin_GroES_sf"/>
</dbReference>
<keyword evidence="5" id="KW-1185">Reference proteome</keyword>
<dbReference type="Pfam" id="PF00166">
    <property type="entry name" value="Cpn10"/>
    <property type="match status" value="1"/>
</dbReference>